<gene>
    <name evidence="3" type="primary">ispD</name>
    <name evidence="3" type="ORF">TTHT_1905</name>
</gene>
<keyword evidence="2 3" id="KW-0548">Nucleotidyltransferase</keyword>
<name>A0A7R6SZ09_9BACT</name>
<evidence type="ECO:0000256" key="1">
    <source>
        <dbReference type="ARBA" id="ARBA00022679"/>
    </source>
</evidence>
<dbReference type="PROSITE" id="PS01295">
    <property type="entry name" value="ISPD"/>
    <property type="match status" value="1"/>
</dbReference>
<dbReference type="EMBL" id="AP017470">
    <property type="protein sequence ID" value="BBB33359.1"/>
    <property type="molecule type" value="Genomic_DNA"/>
</dbReference>
<proteinExistence type="predicted"/>
<dbReference type="Gene3D" id="3.90.550.10">
    <property type="entry name" value="Spore Coat Polysaccharide Biosynthesis Protein SpsA, Chain A"/>
    <property type="match status" value="1"/>
</dbReference>
<protein>
    <submittedName>
        <fullName evidence="3">2-C-methyl-D-erythritol 4-phosphate cytidylyltransferase</fullName>
        <ecNumber evidence="3">2.7.7.60</ecNumber>
    </submittedName>
</protein>
<keyword evidence="4" id="KW-1185">Reference proteome</keyword>
<dbReference type="KEGG" id="thyd:TTHT_1905"/>
<organism evidence="3 4">
    <name type="scientific">Thermotomaculum hydrothermale</name>
    <dbReference type="NCBI Taxonomy" id="981385"/>
    <lineage>
        <taxon>Bacteria</taxon>
        <taxon>Pseudomonadati</taxon>
        <taxon>Acidobacteriota</taxon>
        <taxon>Holophagae</taxon>
        <taxon>Thermotomaculales</taxon>
        <taxon>Thermotomaculaceae</taxon>
        <taxon>Thermotomaculum</taxon>
    </lineage>
</organism>
<dbReference type="RefSeq" id="WP_201327666.1">
    <property type="nucleotide sequence ID" value="NZ_AP017470.1"/>
</dbReference>
<dbReference type="InterPro" id="IPR018294">
    <property type="entry name" value="ISPD_synthase_CS"/>
</dbReference>
<dbReference type="InterPro" id="IPR050088">
    <property type="entry name" value="IspD/TarI_cytidylyltransf_bact"/>
</dbReference>
<dbReference type="AlphaFoldDB" id="A0A7R6SZ09"/>
<dbReference type="Pfam" id="PF01128">
    <property type="entry name" value="IspD"/>
    <property type="match status" value="1"/>
</dbReference>
<dbReference type="GO" id="GO:0050518">
    <property type="term" value="F:2-C-methyl-D-erythritol 4-phosphate cytidylyltransferase activity"/>
    <property type="evidence" value="ECO:0007669"/>
    <property type="project" value="UniProtKB-EC"/>
</dbReference>
<accession>A0A7R6SZ09</accession>
<sequence length="229" mass="26416">MEGNYILIVTAGGIGRRFCKPYPKQFEKIGDKRLIELTLGFFSKIKPQYCVLTYPGDFKKECEYLTNYFSFPVYLVKGGNERFHSVKNAIDFIYEKEEDKSKVVIVHDGVRPFLNLEVVKKIIEKTAETGCAVPFIPISGTVRRLNDDGFYETLIRKDLVTVTTPQGARLGILKDCFDKSNIFYTDESTMLTEFGYNPYPIKDWHFNIKITEPEDKETAEMLVKLLQTE</sequence>
<evidence type="ECO:0000313" key="3">
    <source>
        <dbReference type="EMBL" id="BBB33359.1"/>
    </source>
</evidence>
<dbReference type="Proteomes" id="UP000595564">
    <property type="component" value="Chromosome"/>
</dbReference>
<dbReference type="EC" id="2.7.7.60" evidence="3"/>
<evidence type="ECO:0000256" key="2">
    <source>
        <dbReference type="ARBA" id="ARBA00022695"/>
    </source>
</evidence>
<dbReference type="PANTHER" id="PTHR32125:SF4">
    <property type="entry name" value="2-C-METHYL-D-ERYTHRITOL 4-PHOSPHATE CYTIDYLYLTRANSFERASE, CHLOROPLASTIC"/>
    <property type="match status" value="1"/>
</dbReference>
<dbReference type="PANTHER" id="PTHR32125">
    <property type="entry name" value="2-C-METHYL-D-ERYTHRITOL 4-PHOSPHATE CYTIDYLYLTRANSFERASE, CHLOROPLASTIC"/>
    <property type="match status" value="1"/>
</dbReference>
<reference evidence="3 4" key="1">
    <citation type="journal article" date="2012" name="Extremophiles">
        <title>Thermotomaculum hydrothermale gen. nov., sp. nov., a novel heterotrophic thermophile within the phylum Acidobacteria from a deep-sea hydrothermal vent chimney in the Southern Okinawa Trough.</title>
        <authorList>
            <person name="Izumi H."/>
            <person name="Nunoura T."/>
            <person name="Miyazaki M."/>
            <person name="Mino S."/>
            <person name="Toki T."/>
            <person name="Takai K."/>
            <person name="Sako Y."/>
            <person name="Sawabe T."/>
            <person name="Nakagawa S."/>
        </authorList>
    </citation>
    <scope>NUCLEOTIDE SEQUENCE [LARGE SCALE GENOMIC DNA]</scope>
    <source>
        <strain evidence="3 4">AC55</strain>
    </source>
</reference>
<keyword evidence="1 3" id="KW-0808">Transferase</keyword>
<dbReference type="SUPFAM" id="SSF53448">
    <property type="entry name" value="Nucleotide-diphospho-sugar transferases"/>
    <property type="match status" value="1"/>
</dbReference>
<dbReference type="InterPro" id="IPR029044">
    <property type="entry name" value="Nucleotide-diphossugar_trans"/>
</dbReference>
<dbReference type="InterPro" id="IPR034683">
    <property type="entry name" value="IspD/TarI"/>
</dbReference>
<dbReference type="GO" id="GO:0008299">
    <property type="term" value="P:isoprenoid biosynthetic process"/>
    <property type="evidence" value="ECO:0007669"/>
    <property type="project" value="InterPro"/>
</dbReference>
<evidence type="ECO:0000313" key="4">
    <source>
        <dbReference type="Proteomes" id="UP000595564"/>
    </source>
</evidence>
<dbReference type="CDD" id="cd02516">
    <property type="entry name" value="CDP-ME_synthetase"/>
    <property type="match status" value="1"/>
</dbReference>